<dbReference type="EMBL" id="KM596836">
    <property type="protein sequence ID" value="AKN80660.1"/>
    <property type="molecule type" value="Genomic_DNA"/>
</dbReference>
<dbReference type="InterPro" id="IPR010033">
    <property type="entry name" value="HAD_SF_ppase_IIIC"/>
</dbReference>
<dbReference type="OrthoDB" id="4999at10239"/>
<organism evidence="1 2">
    <name type="scientific">Perigonia lusca single nucleopolyhedrovirus</name>
    <dbReference type="NCBI Taxonomy" id="1675865"/>
    <lineage>
        <taxon>Viruses</taxon>
        <taxon>Viruses incertae sedis</taxon>
        <taxon>Naldaviricetes</taxon>
        <taxon>Lefavirales</taxon>
        <taxon>Baculoviridae</taxon>
        <taxon>Alphabaculovirus</taxon>
        <taxon>Alphabaculovirus peluscae</taxon>
        <taxon>Perigonia lusca nucleopolyhedrovirus</taxon>
    </lineage>
</organism>
<gene>
    <name evidence="1" type="primary">38k</name>
</gene>
<dbReference type="CDD" id="cd01427">
    <property type="entry name" value="HAD_like"/>
    <property type="match status" value="1"/>
</dbReference>
<dbReference type="GeneID" id="26040018"/>
<name>A0A0M3WN42_9ABAC</name>
<dbReference type="NCBIfam" id="TIGR01684">
    <property type="entry name" value="viral_ppase"/>
    <property type="match status" value="1"/>
</dbReference>
<dbReference type="SUPFAM" id="SSF56784">
    <property type="entry name" value="HAD-like"/>
    <property type="match status" value="1"/>
</dbReference>
<protein>
    <submittedName>
        <fullName evidence="1">38K</fullName>
    </submittedName>
</protein>
<sequence>MQSCSSNGALTKNGTDAPPVVWTALRLKRSLVKRHILVVVEYNDVKTLILNTRHLPLFEYVIFQFNKNDCAKIDKDVYSMQLFKCADSMTEIRYNVKLAYKTSILGHTYVINERIPMYCFLKEWYVQSYLEVYQMGHETFVWEVPHVVVFDLDSTLITDELDVRIRDDFVYNSLQKLKQMGCVLVLWSYGSSDHVSHSMNITDLDKNYFDIVLSGGYRIENDKGNADNDNNRHNDKRVIVNVKSNTVYVEKPFYLDVDADNHLPKSPRVVLWHLRKLGINLFKTITLVDDLKINNYSYDFFVHVQKCPEPRQDWARYHNTIVDNILTYEDDFEQISHRNETHKMFM</sequence>
<evidence type="ECO:0000313" key="1">
    <source>
        <dbReference type="EMBL" id="AKN80660.1"/>
    </source>
</evidence>
<evidence type="ECO:0000313" key="2">
    <source>
        <dbReference type="Proteomes" id="UP000204667"/>
    </source>
</evidence>
<dbReference type="InterPro" id="IPR036412">
    <property type="entry name" value="HAD-like_sf"/>
</dbReference>
<dbReference type="KEGG" id="vg:26040018"/>
<accession>A0A0M3WN42</accession>
<reference evidence="1 2" key="1">
    <citation type="journal article" date="2016" name="Sci. Rep.">
        <title>Genome sequence of Perigonia lusca single nucleopolyhedrovirus: insights into the evolution of a nucleotide metabolism enzyme in the family Baculoviridae.</title>
        <authorList>
            <person name="Ardisson-Araujo D.M."/>
            <person name="Lima R.N."/>
            <person name="Melo F.L."/>
            <person name="Clem R.J."/>
            <person name="Huang N."/>
            <person name="Bao S.N."/>
            <person name="Sosa-Gomez D.R."/>
            <person name="Ribeiro B.M."/>
        </authorList>
    </citation>
    <scope>NUCLEOTIDE SEQUENCE [LARGE SCALE GENOMIC DNA]</scope>
</reference>
<keyword evidence="2" id="KW-1185">Reference proteome</keyword>
<dbReference type="RefSeq" id="YP_009165686.1">
    <property type="nucleotide sequence ID" value="NC_027923.1"/>
</dbReference>
<dbReference type="Pfam" id="PF05152">
    <property type="entry name" value="DUF705"/>
    <property type="match status" value="1"/>
</dbReference>
<dbReference type="NCBIfam" id="TIGR01681">
    <property type="entry name" value="HAD-SF-IIIC"/>
    <property type="match status" value="1"/>
</dbReference>
<dbReference type="InterPro" id="IPR007827">
    <property type="entry name" value="DUF705"/>
</dbReference>
<dbReference type="Proteomes" id="UP000204667">
    <property type="component" value="Segment"/>
</dbReference>
<proteinExistence type="predicted"/>